<dbReference type="OrthoDB" id="53244at2157"/>
<dbReference type="EMBL" id="CP000559">
    <property type="protein sequence ID" value="ABN07180.1"/>
    <property type="molecule type" value="Genomic_DNA"/>
</dbReference>
<gene>
    <name evidence="1" type="ordered locus">Mlab_1011</name>
</gene>
<dbReference type="GeneID" id="4794419"/>
<dbReference type="HOGENOM" id="CLU_070251_0_0_2"/>
<dbReference type="PANTHER" id="PTHR33969:SF2">
    <property type="entry name" value="SEGREGATION AND CONDENSATION PROTEIN A"/>
    <property type="match status" value="1"/>
</dbReference>
<dbReference type="AlphaFoldDB" id="A2SS74"/>
<dbReference type="Pfam" id="PF02616">
    <property type="entry name" value="SMC_ScpA"/>
    <property type="match status" value="1"/>
</dbReference>
<proteinExistence type="predicted"/>
<dbReference type="Proteomes" id="UP000000365">
    <property type="component" value="Chromosome"/>
</dbReference>
<protein>
    <submittedName>
        <fullName evidence="1">Condensin subunit ScpA</fullName>
    </submittedName>
</protein>
<dbReference type="RefSeq" id="WP_011833383.1">
    <property type="nucleotide sequence ID" value="NC_008942.1"/>
</dbReference>
<accession>A2SS74</accession>
<dbReference type="KEGG" id="mla:Mlab_1011"/>
<keyword evidence="2" id="KW-1185">Reference proteome</keyword>
<organism evidence="1 2">
    <name type="scientific">Methanocorpusculum labreanum (strain ATCC 43576 / DSM 4855 / Z)</name>
    <dbReference type="NCBI Taxonomy" id="410358"/>
    <lineage>
        <taxon>Archaea</taxon>
        <taxon>Methanobacteriati</taxon>
        <taxon>Methanobacteriota</taxon>
        <taxon>Stenosarchaea group</taxon>
        <taxon>Methanomicrobia</taxon>
        <taxon>Methanomicrobiales</taxon>
        <taxon>Methanocorpusculaceae</taxon>
        <taxon>Methanocorpusculum</taxon>
    </lineage>
</organism>
<reference evidence="1 2" key="1">
    <citation type="journal article" date="2009" name="Stand. Genomic Sci.">
        <title>Complete genome sequence of Methanocorpusculum labreanum type strain Z.</title>
        <authorList>
            <person name="Anderson I.J."/>
            <person name="Sieprawska-Lupa M."/>
            <person name="Goltsman E."/>
            <person name="Lapidus A."/>
            <person name="Copeland A."/>
            <person name="Glavina Del Rio T."/>
            <person name="Tice H."/>
            <person name="Dalin E."/>
            <person name="Barry K."/>
            <person name="Pitluck S."/>
            <person name="Hauser L."/>
            <person name="Land M."/>
            <person name="Lucas S."/>
            <person name="Richardson P."/>
            <person name="Whitman W.B."/>
            <person name="Kyrpides N.C."/>
        </authorList>
    </citation>
    <scope>NUCLEOTIDE SEQUENCE [LARGE SCALE GENOMIC DNA]</scope>
    <source>
        <strain evidence="2">ATCC 43576 / DSM 4855 / Z</strain>
    </source>
</reference>
<dbReference type="eggNOG" id="arCOG02610">
    <property type="taxonomic scope" value="Archaea"/>
</dbReference>
<name>A2SS74_METLZ</name>
<evidence type="ECO:0000313" key="1">
    <source>
        <dbReference type="EMBL" id="ABN07180.1"/>
    </source>
</evidence>
<dbReference type="PANTHER" id="PTHR33969">
    <property type="entry name" value="SEGREGATION AND CONDENSATION PROTEIN A"/>
    <property type="match status" value="1"/>
</dbReference>
<sequence length="253" mass="29495">MAEEIPDGKLEEPVEILYQLAKRGEIDPWNIDIVAVTERFLTELERRRELDLMISGRTIFYASVLLRMKSELLDGLEDDGGCDEDISEEGLDPFSEDDVITERALGPIELLEREIDRRLKRKDARKRPVTLYELIKQLKLAEKAERRRQRRRRCIDSEDELFEEPDADEVVGIAHDEDYERMAGRIYALVETHPDARDPGVSLHELALTLHWPVYFVYLPCLFLVQSGRVDLEQDEFFGDLWVVIQDGYTEKS</sequence>
<dbReference type="STRING" id="410358.Mlab_1011"/>
<evidence type="ECO:0000313" key="2">
    <source>
        <dbReference type="Proteomes" id="UP000000365"/>
    </source>
</evidence>
<dbReference type="InterPro" id="IPR003768">
    <property type="entry name" value="ScpA"/>
</dbReference>
<dbReference type="Gene3D" id="6.10.250.2410">
    <property type="match status" value="1"/>
</dbReference>